<dbReference type="EMBL" id="PEZP01000039">
    <property type="protein sequence ID" value="PIT97971.1"/>
    <property type="molecule type" value="Genomic_DNA"/>
</dbReference>
<dbReference type="InterPro" id="IPR013785">
    <property type="entry name" value="Aldolase_TIM"/>
</dbReference>
<name>A0A2M6WYT9_9BACT</name>
<dbReference type="GO" id="GO:0004807">
    <property type="term" value="F:triose-phosphate isomerase activity"/>
    <property type="evidence" value="ECO:0007669"/>
    <property type="project" value="UniProtKB-UniRule"/>
</dbReference>
<evidence type="ECO:0000313" key="5">
    <source>
        <dbReference type="Proteomes" id="UP000230731"/>
    </source>
</evidence>
<comment type="subcellular location">
    <subcellularLocation>
        <location evidence="3">Cytoplasm</location>
    </subcellularLocation>
</comment>
<dbReference type="GO" id="GO:0006094">
    <property type="term" value="P:gluconeogenesis"/>
    <property type="evidence" value="ECO:0007669"/>
    <property type="project" value="UniProtKB-UniPathway"/>
</dbReference>
<protein>
    <recommendedName>
        <fullName evidence="3">Triosephosphate isomerase</fullName>
        <ecNumber evidence="3">5.3.1.1</ecNumber>
    </recommendedName>
</protein>
<keyword evidence="3" id="KW-0963">Cytoplasm</keyword>
<evidence type="ECO:0000256" key="1">
    <source>
        <dbReference type="ARBA" id="ARBA00007422"/>
    </source>
</evidence>
<evidence type="ECO:0000256" key="3">
    <source>
        <dbReference type="RuleBase" id="RU363013"/>
    </source>
</evidence>
<evidence type="ECO:0000313" key="4">
    <source>
        <dbReference type="EMBL" id="PIT97971.1"/>
    </source>
</evidence>
<dbReference type="PROSITE" id="PS51440">
    <property type="entry name" value="TIM_2"/>
    <property type="match status" value="1"/>
</dbReference>
<reference evidence="5" key="1">
    <citation type="submission" date="2017-09" db="EMBL/GenBank/DDBJ databases">
        <title>Depth-based differentiation of microbial function through sediment-hosted aquifers and enrichment of novel symbionts in the deep terrestrial subsurface.</title>
        <authorList>
            <person name="Probst A.J."/>
            <person name="Ladd B."/>
            <person name="Jarett J.K."/>
            <person name="Geller-Mcgrath D.E."/>
            <person name="Sieber C.M.K."/>
            <person name="Emerson J.B."/>
            <person name="Anantharaman K."/>
            <person name="Thomas B.C."/>
            <person name="Malmstrom R."/>
            <person name="Stieglmeier M."/>
            <person name="Klingl A."/>
            <person name="Woyke T."/>
            <person name="Ryan C.M."/>
            <person name="Banfield J.F."/>
        </authorList>
    </citation>
    <scope>NUCLEOTIDE SEQUENCE [LARGE SCALE GENOMIC DNA]</scope>
</reference>
<organism evidence="4 5">
    <name type="scientific">Candidatus Andersenbacteria bacterium CG10_big_fil_rev_8_21_14_0_10_54_11</name>
    <dbReference type="NCBI Taxonomy" id="1974485"/>
    <lineage>
        <taxon>Bacteria</taxon>
        <taxon>Candidatus Anderseniibacteriota</taxon>
    </lineage>
</organism>
<dbReference type="SUPFAM" id="SSF51351">
    <property type="entry name" value="Triosephosphate isomerase (TIM)"/>
    <property type="match status" value="1"/>
</dbReference>
<keyword evidence="3" id="KW-0324">Glycolysis</keyword>
<dbReference type="AlphaFoldDB" id="A0A2M6WYT9"/>
<gene>
    <name evidence="4" type="primary">tpiA</name>
    <name evidence="4" type="ORF">COT71_03450</name>
</gene>
<dbReference type="CDD" id="cd00311">
    <property type="entry name" value="TIM"/>
    <property type="match status" value="1"/>
</dbReference>
<keyword evidence="2 3" id="KW-0413">Isomerase</keyword>
<dbReference type="InterPro" id="IPR000652">
    <property type="entry name" value="Triosephosphate_isomerase"/>
</dbReference>
<dbReference type="UniPathway" id="UPA00109">
    <property type="reaction ID" value="UER00189"/>
</dbReference>
<keyword evidence="3" id="KW-0312">Gluconeogenesis</keyword>
<dbReference type="GO" id="GO:0019563">
    <property type="term" value="P:glycerol catabolic process"/>
    <property type="evidence" value="ECO:0007669"/>
    <property type="project" value="TreeGrafter"/>
</dbReference>
<dbReference type="UniPathway" id="UPA00138"/>
<dbReference type="PANTHER" id="PTHR21139">
    <property type="entry name" value="TRIOSEPHOSPHATE ISOMERASE"/>
    <property type="match status" value="1"/>
</dbReference>
<dbReference type="Gene3D" id="3.20.20.70">
    <property type="entry name" value="Aldolase class I"/>
    <property type="match status" value="1"/>
</dbReference>
<dbReference type="EC" id="5.3.1.1" evidence="3"/>
<comment type="pathway">
    <text evidence="3">Carbohydrate degradation; glycolysis; D-glyceraldehyde 3-phosphate from glycerone phosphate: step 1/1.</text>
</comment>
<dbReference type="InterPro" id="IPR035990">
    <property type="entry name" value="TIM_sf"/>
</dbReference>
<dbReference type="Pfam" id="PF00121">
    <property type="entry name" value="TIM"/>
    <property type="match status" value="1"/>
</dbReference>
<sequence length="264" mass="28453">MRMARRGLTVGNWKMALSHKAAHELALSLTHGDQARTSDICEIVVCPSYPSLPGVADVLQHSEIAVGAQHVHWEERGAWTGQVSVSQISPFVRWCIVGHSEQRMLIHMTDAQAVQAAELLVRHDITPIVCIGETAVERERDETVAVVTRQTKALLAGLHRAAIARLVIAYEPIWAISTAGFGEVPDPADVSGILLLVRKLIAARFDDDLAQRVRLLYGGSVQPATVGNYAQEPGIDGVLVGAASLHPADFMQIAETIGAAVDAR</sequence>
<accession>A0A2M6WYT9</accession>
<comment type="similarity">
    <text evidence="1 3">Belongs to the triosephosphate isomerase family.</text>
</comment>
<dbReference type="PANTHER" id="PTHR21139:SF42">
    <property type="entry name" value="TRIOSEPHOSPHATE ISOMERASE"/>
    <property type="match status" value="1"/>
</dbReference>
<comment type="catalytic activity">
    <reaction evidence="3">
        <text>D-glyceraldehyde 3-phosphate = dihydroxyacetone phosphate</text>
        <dbReference type="Rhea" id="RHEA:18585"/>
        <dbReference type="ChEBI" id="CHEBI:57642"/>
        <dbReference type="ChEBI" id="CHEBI:59776"/>
        <dbReference type="EC" id="5.3.1.1"/>
    </reaction>
</comment>
<proteinExistence type="inferred from homology"/>
<dbReference type="GO" id="GO:0005829">
    <property type="term" value="C:cytosol"/>
    <property type="evidence" value="ECO:0007669"/>
    <property type="project" value="TreeGrafter"/>
</dbReference>
<dbReference type="Proteomes" id="UP000230731">
    <property type="component" value="Unassembled WGS sequence"/>
</dbReference>
<comment type="pathway">
    <text evidence="3">Carbohydrate biosynthesis; gluconeogenesis.</text>
</comment>
<dbReference type="NCBIfam" id="TIGR00419">
    <property type="entry name" value="tim"/>
    <property type="match status" value="1"/>
</dbReference>
<evidence type="ECO:0000256" key="2">
    <source>
        <dbReference type="ARBA" id="ARBA00023235"/>
    </source>
</evidence>
<comment type="subunit">
    <text evidence="3">Homodimer.</text>
</comment>
<dbReference type="GO" id="GO:0046166">
    <property type="term" value="P:glyceraldehyde-3-phosphate biosynthetic process"/>
    <property type="evidence" value="ECO:0007669"/>
    <property type="project" value="TreeGrafter"/>
</dbReference>
<dbReference type="GO" id="GO:0006096">
    <property type="term" value="P:glycolytic process"/>
    <property type="evidence" value="ECO:0007669"/>
    <property type="project" value="UniProtKB-UniRule"/>
</dbReference>
<comment type="caution">
    <text evidence="4">The sequence shown here is derived from an EMBL/GenBank/DDBJ whole genome shotgun (WGS) entry which is preliminary data.</text>
</comment>